<keyword evidence="2" id="KW-1185">Reference proteome</keyword>
<dbReference type="Proteomes" id="UP001207468">
    <property type="component" value="Unassembled WGS sequence"/>
</dbReference>
<accession>A0ACC0TVX7</accession>
<dbReference type="EMBL" id="JAGFNK010000394">
    <property type="protein sequence ID" value="KAI9451090.1"/>
    <property type="molecule type" value="Genomic_DNA"/>
</dbReference>
<proteinExistence type="predicted"/>
<comment type="caution">
    <text evidence="1">The sequence shown here is derived from an EMBL/GenBank/DDBJ whole genome shotgun (WGS) entry which is preliminary data.</text>
</comment>
<evidence type="ECO:0000313" key="1">
    <source>
        <dbReference type="EMBL" id="KAI9451090.1"/>
    </source>
</evidence>
<evidence type="ECO:0000313" key="2">
    <source>
        <dbReference type="Proteomes" id="UP001207468"/>
    </source>
</evidence>
<name>A0ACC0TVX7_9AGAM</name>
<organism evidence="1 2">
    <name type="scientific">Russula earlei</name>
    <dbReference type="NCBI Taxonomy" id="71964"/>
    <lineage>
        <taxon>Eukaryota</taxon>
        <taxon>Fungi</taxon>
        <taxon>Dikarya</taxon>
        <taxon>Basidiomycota</taxon>
        <taxon>Agaricomycotina</taxon>
        <taxon>Agaricomycetes</taxon>
        <taxon>Russulales</taxon>
        <taxon>Russulaceae</taxon>
        <taxon>Russula</taxon>
    </lineage>
</organism>
<protein>
    <submittedName>
        <fullName evidence="1">Uncharacterized protein</fullName>
    </submittedName>
</protein>
<gene>
    <name evidence="1" type="ORF">F5148DRAFT_1152565</name>
</gene>
<reference evidence="1" key="1">
    <citation type="submission" date="2021-03" db="EMBL/GenBank/DDBJ databases">
        <title>Evolutionary priming and transition to the ectomycorrhizal habit in an iconic lineage of mushroom-forming fungi: is preadaptation a requirement?</title>
        <authorList>
            <consortium name="DOE Joint Genome Institute"/>
            <person name="Looney B.P."/>
            <person name="Miyauchi S."/>
            <person name="Morin E."/>
            <person name="Drula E."/>
            <person name="Courty P.E."/>
            <person name="Chicoki N."/>
            <person name="Fauchery L."/>
            <person name="Kohler A."/>
            <person name="Kuo A."/>
            <person name="LaButti K."/>
            <person name="Pangilinan J."/>
            <person name="Lipzen A."/>
            <person name="Riley R."/>
            <person name="Andreopoulos W."/>
            <person name="He G."/>
            <person name="Johnson J."/>
            <person name="Barry K.W."/>
            <person name="Grigoriev I.V."/>
            <person name="Nagy L."/>
            <person name="Hibbett D."/>
            <person name="Henrissat B."/>
            <person name="Matheny P.B."/>
            <person name="Labbe J."/>
            <person name="Martin A.F."/>
        </authorList>
    </citation>
    <scope>NUCLEOTIDE SEQUENCE</scope>
    <source>
        <strain evidence="1">BPL698</strain>
    </source>
</reference>
<sequence length="139" mass="14931">MALPLLVTCLSSIPLTSTMLFRSQGTPVPQHIHSAKPHVLAPLLKQLNKEGLCLMHAAWDVIVLCMDAEGHAHGTTHAKPIDSIHGCPTHANPLSQHGKVEEEKAQASTIAMQQHSRWQHIGGQPGGLDDEGVEILLGL</sequence>